<evidence type="ECO:0000313" key="2">
    <source>
        <dbReference type="EMBL" id="ASU14019.1"/>
    </source>
</evidence>
<dbReference type="Proteomes" id="UP000215452">
    <property type="component" value="Chromosome"/>
</dbReference>
<dbReference type="GO" id="GO:0016746">
    <property type="term" value="F:acyltransferase activity"/>
    <property type="evidence" value="ECO:0007669"/>
    <property type="project" value="InterPro"/>
</dbReference>
<proteinExistence type="predicted"/>
<feature type="domain" description="Phospholipid/glycerol acyltransferase" evidence="1">
    <location>
        <begin position="72"/>
        <end position="193"/>
    </location>
</feature>
<organism evidence="2 3">
    <name type="scientific">Mesomycoplasma hyopneumoniae</name>
    <name type="common">Mycoplasma hyopneumoniae</name>
    <dbReference type="NCBI Taxonomy" id="2099"/>
    <lineage>
        <taxon>Bacteria</taxon>
        <taxon>Bacillati</taxon>
        <taxon>Mycoplasmatota</taxon>
        <taxon>Mycoplasmoidales</taxon>
        <taxon>Metamycoplasmataceae</taxon>
        <taxon>Mesomycoplasma</taxon>
    </lineage>
</organism>
<dbReference type="Pfam" id="PF01553">
    <property type="entry name" value="Acyltransferase"/>
    <property type="match status" value="1"/>
</dbReference>
<name>A0A223M8Z0_MESHO</name>
<gene>
    <name evidence="2" type="ORF">CIB43_00104</name>
</gene>
<dbReference type="SMART" id="SM00563">
    <property type="entry name" value="PlsC"/>
    <property type="match status" value="1"/>
</dbReference>
<evidence type="ECO:0000259" key="1">
    <source>
        <dbReference type="SMART" id="SM00563"/>
    </source>
</evidence>
<evidence type="ECO:0000313" key="3">
    <source>
        <dbReference type="Proteomes" id="UP000215452"/>
    </source>
</evidence>
<dbReference type="InterPro" id="IPR002123">
    <property type="entry name" value="Plipid/glycerol_acylTrfase"/>
</dbReference>
<accession>A0A223M8Z0</accession>
<reference evidence="2 3" key="1">
    <citation type="submission" date="2017-08" db="EMBL/GenBank/DDBJ databases">
        <title>The complete genome sequence of a Mycoplasma hyopneumoniae isolate in Korea.</title>
        <authorList>
            <person name="Han J."/>
            <person name="Lee N."/>
        </authorList>
    </citation>
    <scope>NUCLEOTIDE SEQUENCE [LARGE SCALE GENOMIC DNA]</scope>
    <source>
        <strain evidence="2 3">KM014</strain>
    </source>
</reference>
<dbReference type="AlphaFoldDB" id="A0A223M8Z0"/>
<sequence length="245" mass="28573">MIIKLRIVLFSLFWLLKLRKIRSVWKKYTKKKVEFAPEYRNNLILKYSKFILKLFRLKIKVFGYENLPKTAAVIISNHNSFADYFVLCSALENPEKGEGQTNPISTFLLEKQYFNRKNKWIFGILDSLFLTEDPKKNIAELGSFLKTAREKRIYGIVFSKKNEKKSNFDFPVNVFNATKQTGLAIIPVSINFSDENSYKLNRKKVQNIEIFFHRPIKTAAVFAQTSKSLFLTTKKAIFQNNGGDK</sequence>
<dbReference type="EMBL" id="CP022714">
    <property type="protein sequence ID" value="ASU14019.1"/>
    <property type="molecule type" value="Genomic_DNA"/>
</dbReference>
<protein>
    <recommendedName>
        <fullName evidence="1">Phospholipid/glycerol acyltransferase domain-containing protein</fullName>
    </recommendedName>
</protein>
<dbReference type="SUPFAM" id="SSF69593">
    <property type="entry name" value="Glycerol-3-phosphate (1)-acyltransferase"/>
    <property type="match status" value="1"/>
</dbReference>